<organism evidence="1">
    <name type="scientific">marine sediment metagenome</name>
    <dbReference type="NCBI Taxonomy" id="412755"/>
    <lineage>
        <taxon>unclassified sequences</taxon>
        <taxon>metagenomes</taxon>
        <taxon>ecological metagenomes</taxon>
    </lineage>
</organism>
<evidence type="ECO:0000313" key="1">
    <source>
        <dbReference type="EMBL" id="GAG33903.1"/>
    </source>
</evidence>
<gene>
    <name evidence="1" type="ORF">S01H1_72281</name>
</gene>
<dbReference type="AlphaFoldDB" id="X0XB67"/>
<name>X0XB67_9ZZZZ</name>
<sequence length="71" mass="8122">DLVDRTWIAKMSYEAKLMKDGAILAAHIIEGEAERVKVIGRKEADTVTGEIFTDMVNRLDLLRLFRQAKLF</sequence>
<feature type="non-terminal residue" evidence="1">
    <location>
        <position position="1"/>
    </location>
</feature>
<comment type="caution">
    <text evidence="1">The sequence shown here is derived from an EMBL/GenBank/DDBJ whole genome shotgun (WGS) entry which is preliminary data.</text>
</comment>
<protein>
    <submittedName>
        <fullName evidence="1">Uncharacterized protein</fullName>
    </submittedName>
</protein>
<dbReference type="EMBL" id="BARS01048193">
    <property type="protein sequence ID" value="GAG33903.1"/>
    <property type="molecule type" value="Genomic_DNA"/>
</dbReference>
<reference evidence="1" key="1">
    <citation type="journal article" date="2014" name="Front. Microbiol.">
        <title>High frequency of phylogenetically diverse reductive dehalogenase-homologous genes in deep subseafloor sedimentary metagenomes.</title>
        <authorList>
            <person name="Kawai M."/>
            <person name="Futagami T."/>
            <person name="Toyoda A."/>
            <person name="Takaki Y."/>
            <person name="Nishi S."/>
            <person name="Hori S."/>
            <person name="Arai W."/>
            <person name="Tsubouchi T."/>
            <person name="Morono Y."/>
            <person name="Uchiyama I."/>
            <person name="Ito T."/>
            <person name="Fujiyama A."/>
            <person name="Inagaki F."/>
            <person name="Takami H."/>
        </authorList>
    </citation>
    <scope>NUCLEOTIDE SEQUENCE</scope>
    <source>
        <strain evidence="1">Expedition CK06-06</strain>
    </source>
</reference>
<accession>X0XB67</accession>
<proteinExistence type="predicted"/>